<dbReference type="GO" id="GO:0016020">
    <property type="term" value="C:membrane"/>
    <property type="evidence" value="ECO:0007669"/>
    <property type="project" value="UniProtKB-SubCell"/>
</dbReference>
<evidence type="ECO:0000313" key="11">
    <source>
        <dbReference type="EMBL" id="BAM80841.1"/>
    </source>
</evidence>
<dbReference type="AlphaFoldDB" id="M1UT10"/>
<reference evidence="11 12" key="1">
    <citation type="journal article" date="2004" name="Nature">
        <title>Genome sequence of the ultrasmall unicellular red alga Cyanidioschyzon merolae 10D.</title>
        <authorList>
            <person name="Matsuzaki M."/>
            <person name="Misumi O."/>
            <person name="Shin-i T."/>
            <person name="Maruyama S."/>
            <person name="Takahara M."/>
            <person name="Miyagishima S."/>
            <person name="Mori T."/>
            <person name="Nishida K."/>
            <person name="Yagisawa F."/>
            <person name="Nishida K."/>
            <person name="Yoshida Y."/>
            <person name="Nishimura Y."/>
            <person name="Nakao S."/>
            <person name="Kobayashi T."/>
            <person name="Momoyama Y."/>
            <person name="Higashiyama T."/>
            <person name="Minoda A."/>
            <person name="Sano M."/>
            <person name="Nomoto H."/>
            <person name="Oishi K."/>
            <person name="Hayashi H."/>
            <person name="Ohta F."/>
            <person name="Nishizaka S."/>
            <person name="Haga S."/>
            <person name="Miura S."/>
            <person name="Morishita T."/>
            <person name="Kabeya Y."/>
            <person name="Terasawa K."/>
            <person name="Suzuki Y."/>
            <person name="Ishii Y."/>
            <person name="Asakawa S."/>
            <person name="Takano H."/>
            <person name="Ohta N."/>
            <person name="Kuroiwa H."/>
            <person name="Tanaka K."/>
            <person name="Shimizu N."/>
            <person name="Sugano S."/>
            <person name="Sato N."/>
            <person name="Nozaki H."/>
            <person name="Ogasawara N."/>
            <person name="Kohara Y."/>
            <person name="Kuroiwa T."/>
        </authorList>
    </citation>
    <scope>NUCLEOTIDE SEQUENCE [LARGE SCALE GENOMIC DNA]</scope>
    <source>
        <strain evidence="11 12">10D</strain>
    </source>
</reference>
<dbReference type="Gene3D" id="3.30.40.10">
    <property type="entry name" value="Zinc/RING finger domain, C3HC4 (zinc finger)"/>
    <property type="match status" value="1"/>
</dbReference>
<feature type="domain" description="RING-CH-type" evidence="10">
    <location>
        <begin position="110"/>
        <end position="174"/>
    </location>
</feature>
<reference evidence="11 12" key="2">
    <citation type="journal article" date="2007" name="BMC Biol.">
        <title>A 100%-complete sequence reveals unusually simple genomic features in the hot-spring red alga Cyanidioschyzon merolae.</title>
        <authorList>
            <person name="Nozaki H."/>
            <person name="Takano H."/>
            <person name="Misumi O."/>
            <person name="Terasawa K."/>
            <person name="Matsuzaki M."/>
            <person name="Maruyama S."/>
            <person name="Nishida K."/>
            <person name="Yagisawa F."/>
            <person name="Yoshida Y."/>
            <person name="Fujiwara T."/>
            <person name="Takio S."/>
            <person name="Tamura K."/>
            <person name="Chung S.J."/>
            <person name="Nakamura S."/>
            <person name="Kuroiwa H."/>
            <person name="Tanaka K."/>
            <person name="Sato N."/>
            <person name="Kuroiwa T."/>
        </authorList>
    </citation>
    <scope>NUCLEOTIDE SEQUENCE [LARGE SCALE GENOMIC DNA]</scope>
    <source>
        <strain evidence="11 12">10D</strain>
    </source>
</reference>
<dbReference type="Pfam" id="PF12906">
    <property type="entry name" value="RINGv"/>
    <property type="match status" value="1"/>
</dbReference>
<keyword evidence="5" id="KW-0863">Zinc-finger</keyword>
<keyword evidence="6" id="KW-0833">Ubl conjugation pathway</keyword>
<evidence type="ECO:0000256" key="6">
    <source>
        <dbReference type="ARBA" id="ARBA00022786"/>
    </source>
</evidence>
<name>M1UT10_CYAM1</name>
<dbReference type="SUPFAM" id="SSF57850">
    <property type="entry name" value="RING/U-box"/>
    <property type="match status" value="1"/>
</dbReference>
<dbReference type="GO" id="GO:0008270">
    <property type="term" value="F:zinc ion binding"/>
    <property type="evidence" value="ECO:0007669"/>
    <property type="project" value="UniProtKB-KW"/>
</dbReference>
<evidence type="ECO:0000259" key="10">
    <source>
        <dbReference type="PROSITE" id="PS51292"/>
    </source>
</evidence>
<evidence type="ECO:0000256" key="9">
    <source>
        <dbReference type="ARBA" id="ARBA00023136"/>
    </source>
</evidence>
<accession>M1UT10</accession>
<dbReference type="HOGENOM" id="CLU_742622_0_0_1"/>
<evidence type="ECO:0000256" key="2">
    <source>
        <dbReference type="ARBA" id="ARBA00022679"/>
    </source>
</evidence>
<evidence type="ECO:0000313" key="12">
    <source>
        <dbReference type="Proteomes" id="UP000007014"/>
    </source>
</evidence>
<dbReference type="OrthoDB" id="1748at2759"/>
<keyword evidence="8" id="KW-1133">Transmembrane helix</keyword>
<keyword evidence="9" id="KW-0472">Membrane</keyword>
<dbReference type="GeneID" id="16994671"/>
<dbReference type="PANTHER" id="PTHR46065:SF3">
    <property type="entry name" value="FI20425P1"/>
    <property type="match status" value="1"/>
</dbReference>
<keyword evidence="12" id="KW-1185">Reference proteome</keyword>
<dbReference type="EMBL" id="AP006494">
    <property type="protein sequence ID" value="BAM80841.1"/>
    <property type="molecule type" value="Genomic_DNA"/>
</dbReference>
<evidence type="ECO:0000256" key="1">
    <source>
        <dbReference type="ARBA" id="ARBA00004141"/>
    </source>
</evidence>
<keyword evidence="2" id="KW-0808">Transferase</keyword>
<keyword evidence="3" id="KW-0812">Transmembrane</keyword>
<dbReference type="PANTHER" id="PTHR46065">
    <property type="entry name" value="E3 UBIQUITIN-PROTEIN LIGASE MARCH 2/3 FAMILY MEMBER"/>
    <property type="match status" value="1"/>
</dbReference>
<keyword evidence="4" id="KW-0479">Metal-binding</keyword>
<gene>
    <name evidence="11" type="ORF">CYME_CML256C</name>
</gene>
<dbReference type="STRING" id="280699.M1UT10"/>
<evidence type="ECO:0000256" key="3">
    <source>
        <dbReference type="ARBA" id="ARBA00022692"/>
    </source>
</evidence>
<evidence type="ECO:0000256" key="8">
    <source>
        <dbReference type="ARBA" id="ARBA00022989"/>
    </source>
</evidence>
<dbReference type="CDD" id="cd16495">
    <property type="entry name" value="RING_CH-C4HC3_MARCH"/>
    <property type="match status" value="1"/>
</dbReference>
<dbReference type="PROSITE" id="PS51292">
    <property type="entry name" value="ZF_RING_CH"/>
    <property type="match status" value="1"/>
</dbReference>
<comment type="subcellular location">
    <subcellularLocation>
        <location evidence="1">Membrane</location>
        <topology evidence="1">Multi-pass membrane protein</topology>
    </subcellularLocation>
</comment>
<evidence type="ECO:0000256" key="7">
    <source>
        <dbReference type="ARBA" id="ARBA00022833"/>
    </source>
</evidence>
<keyword evidence="7" id="KW-0862">Zinc</keyword>
<dbReference type="SMART" id="SM00744">
    <property type="entry name" value="RINGv"/>
    <property type="match status" value="1"/>
</dbReference>
<organism evidence="11 12">
    <name type="scientific">Cyanidioschyzon merolae (strain NIES-3377 / 10D)</name>
    <name type="common">Unicellular red alga</name>
    <dbReference type="NCBI Taxonomy" id="280699"/>
    <lineage>
        <taxon>Eukaryota</taxon>
        <taxon>Rhodophyta</taxon>
        <taxon>Bangiophyceae</taxon>
        <taxon>Cyanidiales</taxon>
        <taxon>Cyanidiaceae</taxon>
        <taxon>Cyanidioschyzon</taxon>
    </lineage>
</organism>
<dbReference type="KEGG" id="cme:CYME_CML256C"/>
<proteinExistence type="predicted"/>
<dbReference type="InterPro" id="IPR013083">
    <property type="entry name" value="Znf_RING/FYVE/PHD"/>
</dbReference>
<dbReference type="Proteomes" id="UP000007014">
    <property type="component" value="Chromosome 12"/>
</dbReference>
<evidence type="ECO:0000256" key="5">
    <source>
        <dbReference type="ARBA" id="ARBA00022771"/>
    </source>
</evidence>
<sequence>MAGVESAVSTNLRFCRICHEEQVLPGGDAAPLASKAEETKQQLLRTWSFILVRGFVQFTRRVHCGALRLLLKLVRQLRRLRRKLGFGATCGEVETKDELRPYEKEALDDVRGTVENSPQVDMESLSDPKTLIAPCRCTGTLKYVHQGCLRKWLRRQPDPNCWRCEICGLRYASQVQFRPAYEFLFQWPLRRDKSAGSDLDDAAEDDWFVASSDWDAPSLQASANNADWEYLAANQENQTPSFMVWILRGWQALTQAQRQDPAIASRWLHWLHIIYIGLFSRHIFRQGQELAHLVKQTAALEPLSRALYRGSHAVRSVVEANALVALRTALIAHYLIFLAVDVRFLYRQFKLWRSATARILILNYTESEAPSRG</sequence>
<protein>
    <recommendedName>
        <fullName evidence="10">RING-CH-type domain-containing protein</fullName>
    </recommendedName>
</protein>
<dbReference type="Gramene" id="CML256CT">
    <property type="protein sequence ID" value="CML256CT"/>
    <property type="gene ID" value="CML256C"/>
</dbReference>
<dbReference type="RefSeq" id="XP_005536877.1">
    <property type="nucleotide sequence ID" value="XM_005536820.1"/>
</dbReference>
<dbReference type="GO" id="GO:0016740">
    <property type="term" value="F:transferase activity"/>
    <property type="evidence" value="ECO:0007669"/>
    <property type="project" value="UniProtKB-KW"/>
</dbReference>
<dbReference type="InterPro" id="IPR011016">
    <property type="entry name" value="Znf_RING-CH"/>
</dbReference>
<evidence type="ECO:0000256" key="4">
    <source>
        <dbReference type="ARBA" id="ARBA00022723"/>
    </source>
</evidence>